<dbReference type="RefSeq" id="XP_013892799.1">
    <property type="nucleotide sequence ID" value="XM_014037345.1"/>
</dbReference>
<dbReference type="Gene3D" id="3.40.50.620">
    <property type="entry name" value="HUPs"/>
    <property type="match status" value="1"/>
</dbReference>
<dbReference type="GO" id="GO:0002143">
    <property type="term" value="P:tRNA wobble position uridine thiolation"/>
    <property type="evidence" value="ECO:0007669"/>
    <property type="project" value="TreeGrafter"/>
</dbReference>
<reference evidence="3 4" key="1">
    <citation type="journal article" date="2013" name="BMC Genomics">
        <title>Reconstruction of the lipid metabolism for the microalga Monoraphidium neglectum from its genome sequence reveals characteristics suitable for biofuel production.</title>
        <authorList>
            <person name="Bogen C."/>
            <person name="Al-Dilaimi A."/>
            <person name="Albersmeier A."/>
            <person name="Wichmann J."/>
            <person name="Grundmann M."/>
            <person name="Rupp O."/>
            <person name="Lauersen K.J."/>
            <person name="Blifernez-Klassen O."/>
            <person name="Kalinowski J."/>
            <person name="Goesmann A."/>
            <person name="Mussgnug J.H."/>
            <person name="Kruse O."/>
        </authorList>
    </citation>
    <scope>NUCLEOTIDE SEQUENCE [LARGE SCALE GENOMIC DNA]</scope>
    <source>
        <strain evidence="3 4">SAG 48.87</strain>
    </source>
</reference>
<evidence type="ECO:0000313" key="3">
    <source>
        <dbReference type="EMBL" id="KIY93779.1"/>
    </source>
</evidence>
<dbReference type="Proteomes" id="UP000054498">
    <property type="component" value="Unassembled WGS sequence"/>
</dbReference>
<keyword evidence="4" id="KW-1185">Reference proteome</keyword>
<dbReference type="InterPro" id="IPR014729">
    <property type="entry name" value="Rossmann-like_a/b/a_fold"/>
</dbReference>
<sequence length="237" mass="22443">MYAYFKRLDYFSTECVYAPFAARGFARDLVKDLEACRPSAIIDLIHSAESWTVTLGGAANGSSSSGGGGGHGCGAASAAAAPAPAPGPRDCERCGSISSQPVCKACLLLEGLNKGLPRLGISKVKGGGRAGAAAAGAAAAGAAAAGGAGEGGRGGLHGCDSGRGSECKAGGAAAVVGEEGVAAAAAARRADGCCGGGGCAGGGADGDGAGAPGAAEAQRKRAAARRPVAIAYESEGS</sequence>
<dbReference type="PANTHER" id="PTHR11807:SF12">
    <property type="entry name" value="CYTOPLASMIC TRNA 2-THIOLATION PROTEIN 1"/>
    <property type="match status" value="1"/>
</dbReference>
<dbReference type="AlphaFoldDB" id="A0A0D2LPV8"/>
<proteinExistence type="predicted"/>
<protein>
    <recommendedName>
        <fullName evidence="2">Cytoplasmic tRNA 2-thiolation protein 1 C-terminal domain-containing protein</fullName>
    </recommendedName>
</protein>
<evidence type="ECO:0000313" key="4">
    <source>
        <dbReference type="Proteomes" id="UP000054498"/>
    </source>
</evidence>
<evidence type="ECO:0000259" key="2">
    <source>
        <dbReference type="Pfam" id="PF16503"/>
    </source>
</evidence>
<feature type="domain" description="Cytoplasmic tRNA 2-thiolation protein 1 C-terminal" evidence="2">
    <location>
        <begin position="90"/>
        <end position="119"/>
    </location>
</feature>
<dbReference type="PANTHER" id="PTHR11807">
    <property type="entry name" value="ATPASES OF THE PP SUPERFAMILY-RELATED"/>
    <property type="match status" value="1"/>
</dbReference>
<evidence type="ECO:0000256" key="1">
    <source>
        <dbReference type="ARBA" id="ARBA00022679"/>
    </source>
</evidence>
<dbReference type="GO" id="GO:0002144">
    <property type="term" value="C:cytosolic tRNA wobble base thiouridylase complex"/>
    <property type="evidence" value="ECO:0007669"/>
    <property type="project" value="TreeGrafter"/>
</dbReference>
<gene>
    <name evidence="3" type="ORF">MNEG_14184</name>
</gene>
<dbReference type="GeneID" id="25731721"/>
<name>A0A0D2LPV8_9CHLO</name>
<dbReference type="EMBL" id="KK104530">
    <property type="protein sequence ID" value="KIY93779.1"/>
    <property type="molecule type" value="Genomic_DNA"/>
</dbReference>
<dbReference type="Pfam" id="PF16503">
    <property type="entry name" value="zn-ribbon_14"/>
    <property type="match status" value="1"/>
</dbReference>
<accession>A0A0D2LPV8</accession>
<organism evidence="3 4">
    <name type="scientific">Monoraphidium neglectum</name>
    <dbReference type="NCBI Taxonomy" id="145388"/>
    <lineage>
        <taxon>Eukaryota</taxon>
        <taxon>Viridiplantae</taxon>
        <taxon>Chlorophyta</taxon>
        <taxon>core chlorophytes</taxon>
        <taxon>Chlorophyceae</taxon>
        <taxon>CS clade</taxon>
        <taxon>Sphaeropleales</taxon>
        <taxon>Selenastraceae</taxon>
        <taxon>Monoraphidium</taxon>
    </lineage>
</organism>
<dbReference type="GO" id="GO:0005739">
    <property type="term" value="C:mitochondrion"/>
    <property type="evidence" value="ECO:0007669"/>
    <property type="project" value="TreeGrafter"/>
</dbReference>
<dbReference type="InterPro" id="IPR032442">
    <property type="entry name" value="CTU1_C"/>
</dbReference>
<dbReference type="STRING" id="145388.A0A0D2LPV8"/>
<dbReference type="KEGG" id="mng:MNEG_14184"/>
<keyword evidence="1" id="KW-0808">Transferase</keyword>
<dbReference type="GO" id="GO:0000049">
    <property type="term" value="F:tRNA binding"/>
    <property type="evidence" value="ECO:0007669"/>
    <property type="project" value="TreeGrafter"/>
</dbReference>
<dbReference type="OrthoDB" id="198857at2759"/>
<dbReference type="GO" id="GO:0016740">
    <property type="term" value="F:transferase activity"/>
    <property type="evidence" value="ECO:0007669"/>
    <property type="project" value="UniProtKB-KW"/>
</dbReference>